<comment type="caution">
    <text evidence="5">The sequence shown here is derived from an EMBL/GenBank/DDBJ whole genome shotgun (WGS) entry which is preliminary data.</text>
</comment>
<dbReference type="InterPro" id="IPR001279">
    <property type="entry name" value="Metallo-B-lactamas"/>
</dbReference>
<evidence type="ECO:0000313" key="5">
    <source>
        <dbReference type="EMBL" id="MBP1932305.1"/>
    </source>
</evidence>
<dbReference type="Pfam" id="PF00753">
    <property type="entry name" value="Lactamase_B"/>
    <property type="match status" value="1"/>
</dbReference>
<organism evidence="5 6">
    <name type="scientific">Ammoniphilus resinae</name>
    <dbReference type="NCBI Taxonomy" id="861532"/>
    <lineage>
        <taxon>Bacteria</taxon>
        <taxon>Bacillati</taxon>
        <taxon>Bacillota</taxon>
        <taxon>Bacilli</taxon>
        <taxon>Bacillales</taxon>
        <taxon>Paenibacillaceae</taxon>
        <taxon>Aneurinibacillus group</taxon>
        <taxon>Ammoniphilus</taxon>
    </lineage>
</organism>
<comment type="catalytic activity">
    <reaction evidence="3">
        <text>3',5'-cyclic UMP + H2O = UMP + H(+)</text>
        <dbReference type="Rhea" id="RHEA:70575"/>
        <dbReference type="ChEBI" id="CHEBI:15377"/>
        <dbReference type="ChEBI" id="CHEBI:15378"/>
        <dbReference type="ChEBI" id="CHEBI:57865"/>
        <dbReference type="ChEBI" id="CHEBI:184387"/>
    </reaction>
    <physiologicalReaction direction="left-to-right" evidence="3">
        <dbReference type="Rhea" id="RHEA:70576"/>
    </physiologicalReaction>
</comment>
<dbReference type="RefSeq" id="WP_209810363.1">
    <property type="nucleotide sequence ID" value="NZ_JAGGKT010000006.1"/>
</dbReference>
<dbReference type="CDD" id="cd07733">
    <property type="entry name" value="YycJ-like_MBL-fold"/>
    <property type="match status" value="1"/>
</dbReference>
<keyword evidence="6" id="KW-1185">Reference proteome</keyword>
<dbReference type="SUPFAM" id="SSF56281">
    <property type="entry name" value="Metallo-hydrolase/oxidoreductase"/>
    <property type="match status" value="1"/>
</dbReference>
<evidence type="ECO:0000256" key="3">
    <source>
        <dbReference type="ARBA" id="ARBA00048505"/>
    </source>
</evidence>
<dbReference type="InterPro" id="IPR036866">
    <property type="entry name" value="RibonucZ/Hydroxyglut_hydro"/>
</dbReference>
<comment type="function">
    <text evidence="2">Counteracts the endogenous Pycsar antiviral defense system. Phosphodiesterase that enables metal-dependent hydrolysis of host cyclic nucleotide Pycsar defense signals such as cCMP and cUMP.</text>
</comment>
<evidence type="ECO:0000313" key="6">
    <source>
        <dbReference type="Proteomes" id="UP001519343"/>
    </source>
</evidence>
<dbReference type="PANTHER" id="PTHR47619:SF1">
    <property type="entry name" value="EXODEOXYRIBONUCLEASE WALJ"/>
    <property type="match status" value="1"/>
</dbReference>
<reference evidence="5 6" key="1">
    <citation type="submission" date="2021-03" db="EMBL/GenBank/DDBJ databases">
        <title>Genomic Encyclopedia of Type Strains, Phase IV (KMG-IV): sequencing the most valuable type-strain genomes for metagenomic binning, comparative biology and taxonomic classification.</title>
        <authorList>
            <person name="Goeker M."/>
        </authorList>
    </citation>
    <scope>NUCLEOTIDE SEQUENCE [LARGE SCALE GENOMIC DNA]</scope>
    <source>
        <strain evidence="5 6">DSM 24738</strain>
    </source>
</reference>
<evidence type="ECO:0000259" key="4">
    <source>
        <dbReference type="SMART" id="SM00849"/>
    </source>
</evidence>
<evidence type="ECO:0000256" key="1">
    <source>
        <dbReference type="ARBA" id="ARBA00034221"/>
    </source>
</evidence>
<dbReference type="PANTHER" id="PTHR47619">
    <property type="entry name" value="METALLO-HYDROLASE YYCJ-RELATED"/>
    <property type="match status" value="1"/>
</dbReference>
<gene>
    <name evidence="5" type="ORF">J2Z37_002306</name>
</gene>
<protein>
    <submittedName>
        <fullName evidence="5">Phosphoribosyl 1,2-cyclic phosphodiesterase</fullName>
    </submittedName>
</protein>
<proteinExistence type="predicted"/>
<dbReference type="InterPro" id="IPR058121">
    <property type="entry name" value="WalJ/YycJ"/>
</dbReference>
<accession>A0ABS4GQY8</accession>
<dbReference type="InterPro" id="IPR052533">
    <property type="entry name" value="WalJ/YycJ-like"/>
</dbReference>
<dbReference type="Proteomes" id="UP001519343">
    <property type="component" value="Unassembled WGS sequence"/>
</dbReference>
<comment type="catalytic activity">
    <reaction evidence="1">
        <text>3',5'-cyclic CMP + H2O = CMP + H(+)</text>
        <dbReference type="Rhea" id="RHEA:72675"/>
        <dbReference type="ChEBI" id="CHEBI:15377"/>
        <dbReference type="ChEBI" id="CHEBI:15378"/>
        <dbReference type="ChEBI" id="CHEBI:58003"/>
        <dbReference type="ChEBI" id="CHEBI:60377"/>
    </reaction>
    <physiologicalReaction direction="left-to-right" evidence="1">
        <dbReference type="Rhea" id="RHEA:72676"/>
    </physiologicalReaction>
</comment>
<name>A0ABS4GQY8_9BACL</name>
<evidence type="ECO:0000256" key="2">
    <source>
        <dbReference type="ARBA" id="ARBA00034301"/>
    </source>
</evidence>
<dbReference type="Gene3D" id="3.60.15.10">
    <property type="entry name" value="Ribonuclease Z/Hydroxyacylglutathione hydrolase-like"/>
    <property type="match status" value="1"/>
</dbReference>
<sequence>MRFSILASGSSGNAILVETDQTKILVDAGLSGKQMEAQLREVNVDPKSLDAILVTHEHSDHIKGVGVLARRYDLPVYSHEKTWAELDRLIGEIPESQKFLYEEGEVKHFADLEIESFGISHDAAFPMGFCFYQGEKKLTLATDLGYVSQRIKEKVKGSQAYIFESNHDVEMLRIGHYPWNVKRRILSDVGHLSNEDSGLALSEILNGSGEKVYLSHLSKDNNMTELARLTVKNILEENGFVVEKDVKLLDTSPTKPTPIDEI</sequence>
<dbReference type="SMART" id="SM00849">
    <property type="entry name" value="Lactamase_B"/>
    <property type="match status" value="1"/>
</dbReference>
<dbReference type="EMBL" id="JAGGKT010000006">
    <property type="protein sequence ID" value="MBP1932305.1"/>
    <property type="molecule type" value="Genomic_DNA"/>
</dbReference>
<feature type="domain" description="Metallo-beta-lactamase" evidence="4">
    <location>
        <begin position="11"/>
        <end position="176"/>
    </location>
</feature>